<protein>
    <submittedName>
        <fullName evidence="2">Uncharacterized protein</fullName>
    </submittedName>
</protein>
<proteinExistence type="predicted"/>
<sequence>MENQVHSNNCKIESPDYQMDISDVTDNISQTSLSPTISNQVDIDSESNVVKNNSEEIIESSINSLKLNETTMKKQDDENIENRNILNLSCSSSNDQQQNTMMKKLTPVRNHPLMMFDDNDLENSSTISNSTNVRNFLDVVLMTHNQQQKPKAKTSSSDLVNSMNNNDNRNHHNFAKYREPSPVSNHLNYRKKLEVADIS</sequence>
<reference evidence="2" key="1">
    <citation type="submission" date="2021-03" db="EMBL/GenBank/DDBJ databases">
        <title>Chromosome level genome of the anhydrobiotic midge Polypedilum vanderplanki.</title>
        <authorList>
            <person name="Yoshida Y."/>
            <person name="Kikawada T."/>
            <person name="Gusev O."/>
        </authorList>
    </citation>
    <scope>NUCLEOTIDE SEQUENCE</scope>
    <source>
        <strain evidence="2">NIAS01</strain>
        <tissue evidence="2">Whole body or cell culture</tissue>
    </source>
</reference>
<dbReference type="EMBL" id="JADBJN010000002">
    <property type="protein sequence ID" value="KAG5679092.1"/>
    <property type="molecule type" value="Genomic_DNA"/>
</dbReference>
<dbReference type="Proteomes" id="UP001107558">
    <property type="component" value="Chromosome 2"/>
</dbReference>
<evidence type="ECO:0000256" key="1">
    <source>
        <dbReference type="SAM" id="MobiDB-lite"/>
    </source>
</evidence>
<gene>
    <name evidence="2" type="ORF">PVAND_008686</name>
</gene>
<organism evidence="2 3">
    <name type="scientific">Polypedilum vanderplanki</name>
    <name type="common">Sleeping chironomid midge</name>
    <dbReference type="NCBI Taxonomy" id="319348"/>
    <lineage>
        <taxon>Eukaryota</taxon>
        <taxon>Metazoa</taxon>
        <taxon>Ecdysozoa</taxon>
        <taxon>Arthropoda</taxon>
        <taxon>Hexapoda</taxon>
        <taxon>Insecta</taxon>
        <taxon>Pterygota</taxon>
        <taxon>Neoptera</taxon>
        <taxon>Endopterygota</taxon>
        <taxon>Diptera</taxon>
        <taxon>Nematocera</taxon>
        <taxon>Chironomoidea</taxon>
        <taxon>Chironomidae</taxon>
        <taxon>Chironominae</taxon>
        <taxon>Polypedilum</taxon>
        <taxon>Polypedilum</taxon>
    </lineage>
</organism>
<evidence type="ECO:0000313" key="2">
    <source>
        <dbReference type="EMBL" id="KAG5679092.1"/>
    </source>
</evidence>
<evidence type="ECO:0000313" key="3">
    <source>
        <dbReference type="Proteomes" id="UP001107558"/>
    </source>
</evidence>
<accession>A0A9J6CAD9</accession>
<name>A0A9J6CAD9_POLVA</name>
<feature type="region of interest" description="Disordered" evidence="1">
    <location>
        <begin position="144"/>
        <end position="186"/>
    </location>
</feature>
<keyword evidence="3" id="KW-1185">Reference proteome</keyword>
<dbReference type="AlphaFoldDB" id="A0A9J6CAD9"/>
<comment type="caution">
    <text evidence="2">The sequence shown here is derived from an EMBL/GenBank/DDBJ whole genome shotgun (WGS) entry which is preliminary data.</text>
</comment>
<feature type="compositionally biased region" description="Low complexity" evidence="1">
    <location>
        <begin position="155"/>
        <end position="167"/>
    </location>
</feature>